<evidence type="ECO:0000313" key="2">
    <source>
        <dbReference type="EMBL" id="TFD46365.1"/>
    </source>
</evidence>
<sequence length="184" mass="20089">MAALARQRTAARAATEATTAHLATTSTVCRRWGSLPQCEVGIPAWAEAVARQRADTDPRVTDASRNAEQTQHELGHIAERHTDERAALRRRILGNLTPSTAEARAVQWRGHADQARHDLAEIEALPVTEAAQLIREWVARAQTEEAVAEPAQTVRDARAAKLGQFHAQSIDQGRTGPERDGIGM</sequence>
<proteinExistence type="predicted"/>
<dbReference type="OrthoDB" id="4524286at2"/>
<dbReference type="EMBL" id="SOHE01000074">
    <property type="protein sequence ID" value="TFD46365.1"/>
    <property type="molecule type" value="Genomic_DNA"/>
</dbReference>
<name>A0A4R8ZUQ4_9MICO</name>
<accession>A0A4R8ZUQ4</accession>
<evidence type="ECO:0000313" key="3">
    <source>
        <dbReference type="Proteomes" id="UP000297447"/>
    </source>
</evidence>
<dbReference type="Proteomes" id="UP000297447">
    <property type="component" value="Unassembled WGS sequence"/>
</dbReference>
<gene>
    <name evidence="2" type="ORF">E3T55_17290</name>
</gene>
<dbReference type="RefSeq" id="WP_134520790.1">
    <property type="nucleotide sequence ID" value="NZ_SOHE01000074.1"/>
</dbReference>
<feature type="region of interest" description="Disordered" evidence="1">
    <location>
        <begin position="165"/>
        <end position="184"/>
    </location>
</feature>
<reference evidence="2 3" key="1">
    <citation type="submission" date="2019-03" db="EMBL/GenBank/DDBJ databases">
        <title>Genomics of glacier-inhabiting Cryobacterium strains.</title>
        <authorList>
            <person name="Liu Q."/>
            <person name="Xin Y.-H."/>
        </authorList>
    </citation>
    <scope>NUCLEOTIDE SEQUENCE [LARGE SCALE GENOMIC DNA]</scope>
    <source>
        <strain evidence="2 3">Hh14</strain>
    </source>
</reference>
<dbReference type="AlphaFoldDB" id="A0A4R8ZUQ4"/>
<keyword evidence="3" id="KW-1185">Reference proteome</keyword>
<evidence type="ECO:0000256" key="1">
    <source>
        <dbReference type="SAM" id="MobiDB-lite"/>
    </source>
</evidence>
<protein>
    <submittedName>
        <fullName evidence="2">Uncharacterized protein</fullName>
    </submittedName>
</protein>
<organism evidence="2 3">
    <name type="scientific">Cryobacterium frigoriphilum</name>
    <dbReference type="NCBI Taxonomy" id="1259150"/>
    <lineage>
        <taxon>Bacteria</taxon>
        <taxon>Bacillati</taxon>
        <taxon>Actinomycetota</taxon>
        <taxon>Actinomycetes</taxon>
        <taxon>Micrococcales</taxon>
        <taxon>Microbacteriaceae</taxon>
        <taxon>Cryobacterium</taxon>
    </lineage>
</organism>
<comment type="caution">
    <text evidence="2">The sequence shown here is derived from an EMBL/GenBank/DDBJ whole genome shotgun (WGS) entry which is preliminary data.</text>
</comment>